<comment type="caution">
    <text evidence="3">The sequence shown here is derived from an EMBL/GenBank/DDBJ whole genome shotgun (WGS) entry which is preliminary data.</text>
</comment>
<evidence type="ECO:0000313" key="3">
    <source>
        <dbReference type="EMBL" id="EYF02801.1"/>
    </source>
</evidence>
<reference evidence="3 4" key="1">
    <citation type="submission" date="2013-05" db="EMBL/GenBank/DDBJ databases">
        <title>Genome assembly of Chondromyces apiculatus DSM 436.</title>
        <authorList>
            <person name="Sharma G."/>
            <person name="Khatri I."/>
            <person name="Kaur C."/>
            <person name="Mayilraj S."/>
            <person name="Subramanian S."/>
        </authorList>
    </citation>
    <scope>NUCLEOTIDE SEQUENCE [LARGE SCALE GENOMIC DNA]</scope>
    <source>
        <strain evidence="3 4">DSM 436</strain>
    </source>
</reference>
<dbReference type="EMBL" id="ASRX01000055">
    <property type="protein sequence ID" value="EYF02801.1"/>
    <property type="molecule type" value="Genomic_DNA"/>
</dbReference>
<gene>
    <name evidence="3" type="ORF">CAP_6536</name>
</gene>
<proteinExistence type="predicted"/>
<dbReference type="Proteomes" id="UP000019678">
    <property type="component" value="Unassembled WGS sequence"/>
</dbReference>
<dbReference type="eggNOG" id="COG5592">
    <property type="taxonomic scope" value="Bacteria"/>
</dbReference>
<dbReference type="Gene3D" id="1.20.120.520">
    <property type="entry name" value="nmb1532 protein domain like"/>
    <property type="match status" value="1"/>
</dbReference>
<dbReference type="AlphaFoldDB" id="A0A017T2L5"/>
<sequence>MGGGVVPDALQEGRIERSMLEGEGSMDALDLLEQQHLDICRLIDRITVEPSPGRRTVMINELARTIEAHMRIEETYLYPACAERMRGDRGKLHEAHETHALTRFAADSLLRTRVTDVCFEARLKLLRGLFEQHAADEEDWMFQKMKRDLSDEQLDDLGEHLARAYDLLLHIDTSAPLRAPVGRGRRTARRGGTGTSSRSTEERPLASGAVTRARVSRVSRV</sequence>
<evidence type="ECO:0000256" key="1">
    <source>
        <dbReference type="SAM" id="MobiDB-lite"/>
    </source>
</evidence>
<keyword evidence="4" id="KW-1185">Reference proteome</keyword>
<accession>A0A017T2L5</accession>
<feature type="region of interest" description="Disordered" evidence="1">
    <location>
        <begin position="179"/>
        <end position="221"/>
    </location>
</feature>
<dbReference type="InterPro" id="IPR012312">
    <property type="entry name" value="Hemerythrin-like"/>
</dbReference>
<dbReference type="STRING" id="1192034.CAP_6536"/>
<protein>
    <submittedName>
        <fullName evidence="3">Regulator of cell morphogenesis and NO signaling</fullName>
    </submittedName>
</protein>
<dbReference type="Pfam" id="PF01814">
    <property type="entry name" value="Hemerythrin"/>
    <property type="match status" value="1"/>
</dbReference>
<organism evidence="3 4">
    <name type="scientific">Chondromyces apiculatus DSM 436</name>
    <dbReference type="NCBI Taxonomy" id="1192034"/>
    <lineage>
        <taxon>Bacteria</taxon>
        <taxon>Pseudomonadati</taxon>
        <taxon>Myxococcota</taxon>
        <taxon>Polyangia</taxon>
        <taxon>Polyangiales</taxon>
        <taxon>Polyangiaceae</taxon>
        <taxon>Chondromyces</taxon>
    </lineage>
</organism>
<dbReference type="PANTHER" id="PTHR35585:SF1">
    <property type="entry name" value="HHE DOMAIN PROTEIN (AFU_ORTHOLOGUE AFUA_4G00730)"/>
    <property type="match status" value="1"/>
</dbReference>
<dbReference type="PANTHER" id="PTHR35585">
    <property type="entry name" value="HHE DOMAIN PROTEIN (AFU_ORTHOLOGUE AFUA_4G00730)"/>
    <property type="match status" value="1"/>
</dbReference>
<feature type="domain" description="Hemerythrin-like" evidence="2">
    <location>
        <begin position="28"/>
        <end position="144"/>
    </location>
</feature>
<evidence type="ECO:0000313" key="4">
    <source>
        <dbReference type="Proteomes" id="UP000019678"/>
    </source>
</evidence>
<evidence type="ECO:0000259" key="2">
    <source>
        <dbReference type="Pfam" id="PF01814"/>
    </source>
</evidence>
<name>A0A017T2L5_9BACT</name>